<protein>
    <submittedName>
        <fullName evidence="2">Alpha/beta hydrolase</fullName>
    </submittedName>
</protein>
<accession>A0A345XKF4</accession>
<proteinExistence type="predicted"/>
<dbReference type="EMBL" id="CP031320">
    <property type="protein sequence ID" value="AXK32120.1"/>
    <property type="molecule type" value="Genomic_DNA"/>
</dbReference>
<dbReference type="InterPro" id="IPR029058">
    <property type="entry name" value="AB_hydrolase_fold"/>
</dbReference>
<dbReference type="PANTHER" id="PTHR46438">
    <property type="entry name" value="ALPHA/BETA-HYDROLASES SUPERFAMILY PROTEIN"/>
    <property type="match status" value="1"/>
</dbReference>
<dbReference type="Gene3D" id="3.40.50.1820">
    <property type="entry name" value="alpha/beta hydrolase"/>
    <property type="match status" value="1"/>
</dbReference>
<dbReference type="SUPFAM" id="SSF53474">
    <property type="entry name" value="alpha/beta-Hydrolases"/>
    <property type="match status" value="1"/>
</dbReference>
<feature type="domain" description="AB hydrolase-1" evidence="1">
    <location>
        <begin position="157"/>
        <end position="397"/>
    </location>
</feature>
<dbReference type="KEGG" id="sarm:DVA86_05075"/>
<sequence>MPVCSLPRLRANGGITSWTEHCSSRPSRATSVRSCLELADQRQRRSTEEPTAGRKLRRSHRMTAHLGLFAAAPRQKSAGTLAPPRISPYVGGRPAVARASRAPGARCQLPPPSGEMCRNVTNAQPNTGTNTEDLLGARRTVQTSIGELGCYERGAGPTLVFLHGVLVNADLWTRTVPLLADTHRCVTLELPLGAHTTPAPPEADLTPDGIAAAVTEALRDRAPEGCVLVGNDAGGVFAQLVATSSPDLLRGLVLTSCETYDNYLPRALRHAQLAARVPGGVWLMVQALRLRALRRLPLACGWLTKHPLAPELRQSFLEPARGDAGVRRDLGKFLRGVSKRYTRQTARELREFKQPTLFPWADTTRIFPVAHAHRLAAAMPDARVRPIADSYALVPLDQPEPLAREIRSYVGRRIRPAL</sequence>
<organism evidence="2 3">
    <name type="scientific">Streptomyces armeniacus</name>
    <dbReference type="NCBI Taxonomy" id="83291"/>
    <lineage>
        <taxon>Bacteria</taxon>
        <taxon>Bacillati</taxon>
        <taxon>Actinomycetota</taxon>
        <taxon>Actinomycetes</taxon>
        <taxon>Kitasatosporales</taxon>
        <taxon>Streptomycetaceae</taxon>
        <taxon>Streptomyces</taxon>
    </lineage>
</organism>
<keyword evidence="2" id="KW-0378">Hydrolase</keyword>
<dbReference type="PANTHER" id="PTHR46438:SF11">
    <property type="entry name" value="LIPASE-RELATED"/>
    <property type="match status" value="1"/>
</dbReference>
<evidence type="ECO:0000259" key="1">
    <source>
        <dbReference type="Pfam" id="PF00561"/>
    </source>
</evidence>
<dbReference type="Pfam" id="PF00561">
    <property type="entry name" value="Abhydrolase_1"/>
    <property type="match status" value="1"/>
</dbReference>
<keyword evidence="3" id="KW-1185">Reference proteome</keyword>
<dbReference type="GO" id="GO:0016787">
    <property type="term" value="F:hydrolase activity"/>
    <property type="evidence" value="ECO:0007669"/>
    <property type="project" value="UniProtKB-KW"/>
</dbReference>
<evidence type="ECO:0000313" key="3">
    <source>
        <dbReference type="Proteomes" id="UP000254425"/>
    </source>
</evidence>
<evidence type="ECO:0000313" key="2">
    <source>
        <dbReference type="EMBL" id="AXK32120.1"/>
    </source>
</evidence>
<dbReference type="InterPro" id="IPR000073">
    <property type="entry name" value="AB_hydrolase_1"/>
</dbReference>
<dbReference type="Proteomes" id="UP000254425">
    <property type="component" value="Chromosome"/>
</dbReference>
<reference evidence="2 3" key="1">
    <citation type="submission" date="2018-07" db="EMBL/GenBank/DDBJ databases">
        <title>Draft genome of the type strain Streptomyces armeniacus ATCC 15676.</title>
        <authorList>
            <person name="Labana P."/>
            <person name="Gosse J.T."/>
            <person name="Boddy C.N."/>
        </authorList>
    </citation>
    <scope>NUCLEOTIDE SEQUENCE [LARGE SCALE GENOMIC DNA]</scope>
    <source>
        <strain evidence="2 3">ATCC 15676</strain>
    </source>
</reference>
<gene>
    <name evidence="2" type="ORF">DVA86_05075</name>
</gene>
<dbReference type="AlphaFoldDB" id="A0A345XKF4"/>
<name>A0A345XKF4_9ACTN</name>